<proteinExistence type="inferred from homology"/>
<evidence type="ECO:0000313" key="7">
    <source>
        <dbReference type="EMBL" id="CCA24196.1"/>
    </source>
</evidence>
<feature type="domain" description="Kinesin motor" evidence="6">
    <location>
        <begin position="778"/>
        <end position="1094"/>
    </location>
</feature>
<dbReference type="InterPro" id="IPR001752">
    <property type="entry name" value="Kinesin_motor_dom"/>
</dbReference>
<feature type="compositionally biased region" description="Basic and acidic residues" evidence="5">
    <location>
        <begin position="458"/>
        <end position="467"/>
    </location>
</feature>
<dbReference type="AlphaFoldDB" id="F0WS78"/>
<feature type="binding site" evidence="3">
    <location>
        <begin position="858"/>
        <end position="865"/>
    </location>
    <ligand>
        <name>ATP</name>
        <dbReference type="ChEBI" id="CHEBI:30616"/>
    </ligand>
</feature>
<dbReference type="EMBL" id="FR824271">
    <property type="protein sequence ID" value="CCA24196.1"/>
    <property type="molecule type" value="Genomic_DNA"/>
</dbReference>
<dbReference type="PRINTS" id="PR00380">
    <property type="entry name" value="KINESINHEAVY"/>
</dbReference>
<gene>
    <name evidence="7" type="primary">AlNc14C226G9216</name>
    <name evidence="7" type="ORF">ALNC14_103400</name>
</gene>
<dbReference type="GO" id="GO:0007018">
    <property type="term" value="P:microtubule-based movement"/>
    <property type="evidence" value="ECO:0007669"/>
    <property type="project" value="InterPro"/>
</dbReference>
<feature type="region of interest" description="Disordered" evidence="5">
    <location>
        <begin position="583"/>
        <end position="614"/>
    </location>
</feature>
<dbReference type="InterPro" id="IPR027417">
    <property type="entry name" value="P-loop_NTPase"/>
</dbReference>
<sequence>MVHVPYMSLIKASKKPKLTTRPFVRRQIDSKSTLKVVSDLEKESSGTCYIPASIAREQLHRVVDDMQKMKQDHSLQLEDLNMRFHADKQNWKARSKEKRNLLRQNASSSMATFQDRLEDLQREYCRSEEIFKMRFELCLMHQEDLSHLYQRRLDESFRLLEVYKLQQEDIFMGLIKQSEKEIREQTDLNTKSFSLKHQQELMHTQALVDRLSDSVKALNVEISNIRIQHQRFVVTSKRERDNLHHEGTLNVAVRHTVSRIVNHIVDRSASQQSQRRENRLTIRYQNASQENFLYLSRVADLEKEIEILKHRISSMGRKIVSDTLDQMLNVILIKERETRLFPCACKASQTEQEARFCRVDAGTSCDFPSLDNSIQPVLAVDRPDERTRRSSCVDIATETVAVALTEKCTQTEVPWETSSRILRKLHGSSKEPQEEGLQLEKEISNIEQQIEMISAEMHQAEKKESSPKKSAQAKIFKNPESERHVLEEESQGKETARLILDGIEKGKGFWNSGDRVKCHQTYVDTLEQCANELRLNGAFSEAAKCEKVLEEASNLPPAKAALILREEMNDIVKMNKQETLSKAEAKLAQVPESQSKRSTKKQAPLSDSIGLGSNSATQMTKHKVESLEALLHADKIRIAQLETTIAALNQPPAQASPETLAKSDKNADKTLQNELQATRKEVGTLSKQLKDAYSHSGALANQITSFKAELAIVSPKASLLVKVQAELNAAQIVVAQASELSSDLTALRMLHTTLEASYREEQKLRKKYYNQVEDLKGKIRVFARCRPMSKSESERNCEVCVSFPNDMTISLQSSRGTKEFVFDQVFSADSTQEQVFEDTQHLIQSTIDGYNVCIFAYGQTGSGKTFTMTGNNALPGLSPRAIRHLFSRIAELDDQCTITLQAYMIELYNDTLIDLFALVDGHSSSDKLDIKKNEKGLVYVQNATIKVCTSAQQTLKLFEQANLKRQVGATKMNAESSRSHSVLSILVRATHKSTKVTTTGKISLVDLAGSERAGKTGATADRLKEAQAINKSLSALGDVIAALSSNEKFIPYRNNKDSLGGNAKTLMFVNVSPADYNQEETQTSLQYASRVKMITNTANKNADSERVNKLKTIIRQLRAGMTDIEYEGLID</sequence>
<dbReference type="Gene3D" id="3.40.850.10">
    <property type="entry name" value="Kinesin motor domain"/>
    <property type="match status" value="1"/>
</dbReference>
<dbReference type="PROSITE" id="PS50067">
    <property type="entry name" value="KINESIN_MOTOR_2"/>
    <property type="match status" value="1"/>
</dbReference>
<dbReference type="InterPro" id="IPR036961">
    <property type="entry name" value="Kinesin_motor_dom_sf"/>
</dbReference>
<dbReference type="HOGENOM" id="CLU_279055_0_0_1"/>
<dbReference type="PANTHER" id="PTHR47972">
    <property type="entry name" value="KINESIN-LIKE PROTEIN KLP-3"/>
    <property type="match status" value="1"/>
</dbReference>
<dbReference type="GO" id="GO:0003777">
    <property type="term" value="F:microtubule motor activity"/>
    <property type="evidence" value="ECO:0007669"/>
    <property type="project" value="InterPro"/>
</dbReference>
<reference evidence="7" key="2">
    <citation type="submission" date="2011-02" db="EMBL/GenBank/DDBJ databases">
        <authorList>
            <person name="MacLean D."/>
        </authorList>
    </citation>
    <scope>NUCLEOTIDE SEQUENCE</scope>
</reference>
<comment type="similarity">
    <text evidence="3">Belongs to the TRAFAC class myosin-kinesin ATPase superfamily. Kinesin family.</text>
</comment>
<keyword evidence="3" id="KW-0505">Motor protein</keyword>
<dbReference type="InterPro" id="IPR027640">
    <property type="entry name" value="Kinesin-like_fam"/>
</dbReference>
<dbReference type="GO" id="GO:0005524">
    <property type="term" value="F:ATP binding"/>
    <property type="evidence" value="ECO:0007669"/>
    <property type="project" value="UniProtKB-UniRule"/>
</dbReference>
<reference evidence="7" key="1">
    <citation type="journal article" date="2011" name="PLoS Biol.">
        <title>Gene gain and loss during evolution of obligate parasitism in the white rust pathogen of Arabidopsis thaliana.</title>
        <authorList>
            <person name="Kemen E."/>
            <person name="Gardiner A."/>
            <person name="Schultz-Larsen T."/>
            <person name="Kemen A.C."/>
            <person name="Balmuth A.L."/>
            <person name="Robert-Seilaniantz A."/>
            <person name="Bailey K."/>
            <person name="Holub E."/>
            <person name="Studholme D.J."/>
            <person name="Maclean D."/>
            <person name="Jones J.D."/>
        </authorList>
    </citation>
    <scope>NUCLEOTIDE SEQUENCE</scope>
</reference>
<name>F0WS78_9STRA</name>
<evidence type="ECO:0000256" key="2">
    <source>
        <dbReference type="ARBA" id="ARBA00022840"/>
    </source>
</evidence>
<organism evidence="7">
    <name type="scientific">Albugo laibachii Nc14</name>
    <dbReference type="NCBI Taxonomy" id="890382"/>
    <lineage>
        <taxon>Eukaryota</taxon>
        <taxon>Sar</taxon>
        <taxon>Stramenopiles</taxon>
        <taxon>Oomycota</taxon>
        <taxon>Peronosporomycetes</taxon>
        <taxon>Albuginales</taxon>
        <taxon>Albuginaceae</taxon>
        <taxon>Albugo</taxon>
    </lineage>
</organism>
<feature type="compositionally biased region" description="Basic and acidic residues" evidence="5">
    <location>
        <begin position="477"/>
        <end position="490"/>
    </location>
</feature>
<dbReference type="SUPFAM" id="SSF52540">
    <property type="entry name" value="P-loop containing nucleoside triphosphate hydrolases"/>
    <property type="match status" value="1"/>
</dbReference>
<feature type="region of interest" description="Disordered" evidence="5">
    <location>
        <begin position="457"/>
        <end position="490"/>
    </location>
</feature>
<evidence type="ECO:0000256" key="5">
    <source>
        <dbReference type="SAM" id="MobiDB-lite"/>
    </source>
</evidence>
<keyword evidence="4" id="KW-0175">Coiled coil</keyword>
<evidence type="ECO:0000256" key="4">
    <source>
        <dbReference type="SAM" id="Coils"/>
    </source>
</evidence>
<dbReference type="PROSITE" id="PS00411">
    <property type="entry name" value="KINESIN_MOTOR_1"/>
    <property type="match status" value="1"/>
</dbReference>
<dbReference type="PANTHER" id="PTHR47972:SF16">
    <property type="entry name" value="KINESIN-LIKE PROTEIN"/>
    <property type="match status" value="1"/>
</dbReference>
<evidence type="ECO:0000256" key="1">
    <source>
        <dbReference type="ARBA" id="ARBA00022741"/>
    </source>
</evidence>
<feature type="coiled-coil region" evidence="4">
    <location>
        <begin position="63"/>
        <end position="123"/>
    </location>
</feature>
<protein>
    <submittedName>
        <fullName evidence="7">Kinesinlike protein putative</fullName>
    </submittedName>
</protein>
<dbReference type="SMART" id="SM00129">
    <property type="entry name" value="KISc"/>
    <property type="match status" value="1"/>
</dbReference>
<accession>F0WS78</accession>
<evidence type="ECO:0000259" key="6">
    <source>
        <dbReference type="PROSITE" id="PS50067"/>
    </source>
</evidence>
<dbReference type="Pfam" id="PF00225">
    <property type="entry name" value="Kinesin"/>
    <property type="match status" value="1"/>
</dbReference>
<evidence type="ECO:0000256" key="3">
    <source>
        <dbReference type="PROSITE-ProRule" id="PRU00283"/>
    </source>
</evidence>
<keyword evidence="2 3" id="KW-0067">ATP-binding</keyword>
<dbReference type="GO" id="GO:0008017">
    <property type="term" value="F:microtubule binding"/>
    <property type="evidence" value="ECO:0007669"/>
    <property type="project" value="InterPro"/>
</dbReference>
<keyword evidence="1 3" id="KW-0547">Nucleotide-binding</keyword>
<dbReference type="InterPro" id="IPR019821">
    <property type="entry name" value="Kinesin_motor_CS"/>
</dbReference>